<evidence type="ECO:0000313" key="6">
    <source>
        <dbReference type="EMBL" id="OAA67219.1"/>
    </source>
</evidence>
<organism evidence="6 7">
    <name type="scientific">Niveomyces insectorum RCEF 264</name>
    <dbReference type="NCBI Taxonomy" id="1081102"/>
    <lineage>
        <taxon>Eukaryota</taxon>
        <taxon>Fungi</taxon>
        <taxon>Dikarya</taxon>
        <taxon>Ascomycota</taxon>
        <taxon>Pezizomycotina</taxon>
        <taxon>Sordariomycetes</taxon>
        <taxon>Hypocreomycetidae</taxon>
        <taxon>Hypocreales</taxon>
        <taxon>Cordycipitaceae</taxon>
        <taxon>Niveomyces</taxon>
    </lineage>
</organism>
<dbReference type="GO" id="GO:1990481">
    <property type="term" value="P:mRNA pseudouridine synthesis"/>
    <property type="evidence" value="ECO:0007669"/>
    <property type="project" value="TreeGrafter"/>
</dbReference>
<dbReference type="GO" id="GO:0005737">
    <property type="term" value="C:cytoplasm"/>
    <property type="evidence" value="ECO:0007669"/>
    <property type="project" value="TreeGrafter"/>
</dbReference>
<dbReference type="OrthoDB" id="25767at2759"/>
<accession>A0A162MNN9</accession>
<evidence type="ECO:0000256" key="3">
    <source>
        <dbReference type="ARBA" id="ARBA00023235"/>
    </source>
</evidence>
<reference evidence="6 7" key="1">
    <citation type="journal article" date="2016" name="Genome Biol. Evol.">
        <title>Divergent and convergent evolution of fungal pathogenicity.</title>
        <authorList>
            <person name="Shang Y."/>
            <person name="Xiao G."/>
            <person name="Zheng P."/>
            <person name="Cen K."/>
            <person name="Zhan S."/>
            <person name="Wang C."/>
        </authorList>
    </citation>
    <scope>NUCLEOTIDE SEQUENCE [LARGE SCALE GENOMIC DNA]</scope>
    <source>
        <strain evidence="6 7">RCEF 264</strain>
    </source>
</reference>
<evidence type="ECO:0000256" key="2">
    <source>
        <dbReference type="ARBA" id="ARBA00022694"/>
    </source>
</evidence>
<sequence>MRFLQWQRYNHSSNLSRLSARQQQHRAYSYVGGEGGLVGAGGRTRRGAGPVVVLPRRSSSSSSSSSARAMADYGRWTKEALVRRVQALEQQLAVQEAQQTAGGDDRIALSPAPTPPPPPPQPSSPKKAAKAPDPAKYATRYVALKIAYLGKRYGGFEYQPSGALPTVEEELWKALVRTCLVFPPPVPSTDRDGGGGGLSPADLVDFSICDYSKCGRTDRGVSAFGQVVALRLRSNGKVRSRRRAGEEMTGSGGGGGGGSGSGAEAEDDDNGNSNDPQQMPPPDEEIQYGKVLNRMLPPDIRVLAWSLSLPDGFSARFSCRERQYRYFFTQPAYFGAPPAVHGDDGGDGDRGPRDGWLDIAAMRAAAHHFVGVHDFRNFCKVDATKQITNFVRQIFDADIVEVPDVHSSLAYYHRHHHHSADNAGTVAGGGGSGSDGRGGPKVYAFTVRGSAFLWHQIRHMVAVLFLVGQGREAASVVPALLDVAANPGRPPYAMAEETPLVLWDCIFPPLDPNDTLLKRQTRNGDDNNNDDDDDGGSSSSDIDNAVDDAPAAGDWSDSLAWIATDEHGAPSRMFVDGLWRQWRAAKMDELLANRLLDVVLTRYPPRTMTSGSGSGSGSNSNKNNKSLLFEGGDGPRMGGAYVPLLQRQRMASPEELNDKFARQKGFASADAMREVGNWRAAIRAQKATAAEAAAGPGAGGVDDPSAEKEQ</sequence>
<evidence type="ECO:0000259" key="5">
    <source>
        <dbReference type="Pfam" id="PF01416"/>
    </source>
</evidence>
<dbReference type="GO" id="GO:0009982">
    <property type="term" value="F:pseudouridine synthase activity"/>
    <property type="evidence" value="ECO:0007669"/>
    <property type="project" value="InterPro"/>
</dbReference>
<dbReference type="InterPro" id="IPR020095">
    <property type="entry name" value="PsdUridine_synth_TruA_C"/>
</dbReference>
<proteinExistence type="inferred from homology"/>
<dbReference type="GO" id="GO:0003723">
    <property type="term" value="F:RNA binding"/>
    <property type="evidence" value="ECO:0007669"/>
    <property type="project" value="InterPro"/>
</dbReference>
<gene>
    <name evidence="6" type="ORF">SPI_01795</name>
</gene>
<dbReference type="Gene3D" id="3.30.70.580">
    <property type="entry name" value="Pseudouridine synthase I, catalytic domain, N-terminal subdomain"/>
    <property type="match status" value="1"/>
</dbReference>
<dbReference type="Pfam" id="PF01416">
    <property type="entry name" value="PseudoU_synth_1"/>
    <property type="match status" value="1"/>
</dbReference>
<feature type="compositionally biased region" description="Low complexity" evidence="4">
    <location>
        <begin position="617"/>
        <end position="626"/>
    </location>
</feature>
<evidence type="ECO:0000256" key="1">
    <source>
        <dbReference type="ARBA" id="ARBA00009375"/>
    </source>
</evidence>
<protein>
    <submittedName>
        <fullName evidence="6">Pseudouridylate synthase 3</fullName>
    </submittedName>
</protein>
<feature type="region of interest" description="Disordered" evidence="4">
    <location>
        <begin position="94"/>
        <end position="133"/>
    </location>
</feature>
<dbReference type="SUPFAM" id="SSF55120">
    <property type="entry name" value="Pseudouridine synthase"/>
    <property type="match status" value="1"/>
</dbReference>
<dbReference type="Gene3D" id="3.30.70.660">
    <property type="entry name" value="Pseudouridine synthase I, catalytic domain, C-terminal subdomain"/>
    <property type="match status" value="1"/>
</dbReference>
<feature type="domain" description="Pseudouridine synthase I TruA alpha/beta" evidence="5">
    <location>
        <begin position="365"/>
        <end position="508"/>
    </location>
</feature>
<keyword evidence="7" id="KW-1185">Reference proteome</keyword>
<dbReference type="InterPro" id="IPR020103">
    <property type="entry name" value="PsdUridine_synth_cat_dom_sf"/>
</dbReference>
<name>A0A162MNN9_9HYPO</name>
<dbReference type="GO" id="GO:0031119">
    <property type="term" value="P:tRNA pseudouridine synthesis"/>
    <property type="evidence" value="ECO:0007669"/>
    <property type="project" value="TreeGrafter"/>
</dbReference>
<dbReference type="PANTHER" id="PTHR11142">
    <property type="entry name" value="PSEUDOURIDYLATE SYNTHASE"/>
    <property type="match status" value="1"/>
</dbReference>
<dbReference type="EMBL" id="AZHD01000002">
    <property type="protein sequence ID" value="OAA67219.1"/>
    <property type="molecule type" value="Genomic_DNA"/>
</dbReference>
<comment type="similarity">
    <text evidence="1">Belongs to the tRNA pseudouridine synthase TruA family.</text>
</comment>
<dbReference type="Proteomes" id="UP000076874">
    <property type="component" value="Unassembled WGS sequence"/>
</dbReference>
<dbReference type="STRING" id="1081102.A0A162MNN9"/>
<dbReference type="InterPro" id="IPR020094">
    <property type="entry name" value="TruA/RsuA/RluB/E/F_N"/>
</dbReference>
<dbReference type="InterPro" id="IPR020097">
    <property type="entry name" value="PsdUridine_synth_TruA_a/b_dom"/>
</dbReference>
<dbReference type="AlphaFoldDB" id="A0A162MNN9"/>
<feature type="region of interest" description="Disordered" evidence="4">
    <location>
        <begin position="238"/>
        <end position="284"/>
    </location>
</feature>
<feature type="compositionally biased region" description="Pro residues" evidence="4">
    <location>
        <begin position="112"/>
        <end position="123"/>
    </location>
</feature>
<evidence type="ECO:0000313" key="7">
    <source>
        <dbReference type="Proteomes" id="UP000076874"/>
    </source>
</evidence>
<evidence type="ECO:0000256" key="4">
    <source>
        <dbReference type="SAM" id="MobiDB-lite"/>
    </source>
</evidence>
<dbReference type="HAMAP" id="MF_00171">
    <property type="entry name" value="TruA"/>
    <property type="match status" value="1"/>
</dbReference>
<dbReference type="PANTHER" id="PTHR11142:SF5">
    <property type="entry name" value="TRNA PSEUDOURIDINE(38_39) SYNTHASE"/>
    <property type="match status" value="1"/>
</dbReference>
<feature type="region of interest" description="Disordered" evidence="4">
    <location>
        <begin position="607"/>
        <end position="632"/>
    </location>
</feature>
<keyword evidence="2" id="KW-0819">tRNA processing</keyword>
<comment type="caution">
    <text evidence="6">The sequence shown here is derived from an EMBL/GenBank/DDBJ whole genome shotgun (WGS) entry which is preliminary data.</text>
</comment>
<dbReference type="GO" id="GO:0005634">
    <property type="term" value="C:nucleus"/>
    <property type="evidence" value="ECO:0007669"/>
    <property type="project" value="TreeGrafter"/>
</dbReference>
<keyword evidence="3" id="KW-0413">Isomerase</keyword>
<feature type="region of interest" description="Disordered" evidence="4">
    <location>
        <begin position="685"/>
        <end position="710"/>
    </location>
</feature>
<feature type="compositionally biased region" description="Low complexity" evidence="4">
    <location>
        <begin position="685"/>
        <end position="695"/>
    </location>
</feature>
<feature type="region of interest" description="Disordered" evidence="4">
    <location>
        <begin position="516"/>
        <end position="549"/>
    </location>
</feature>
<feature type="compositionally biased region" description="Gly residues" evidence="4">
    <location>
        <begin position="250"/>
        <end position="261"/>
    </location>
</feature>
<dbReference type="InterPro" id="IPR001406">
    <property type="entry name" value="PsdUridine_synth_TruA"/>
</dbReference>